<protein>
    <recommendedName>
        <fullName evidence="3">DUF7598 domain-containing protein</fullName>
    </recommendedName>
</protein>
<evidence type="ECO:0000313" key="4">
    <source>
        <dbReference type="EMBL" id="KAF8479298.1"/>
    </source>
</evidence>
<evidence type="ECO:0000256" key="1">
    <source>
        <dbReference type="SAM" id="MobiDB-lite"/>
    </source>
</evidence>
<dbReference type="Proteomes" id="UP000759537">
    <property type="component" value="Unassembled WGS sequence"/>
</dbReference>
<dbReference type="EMBL" id="WHVB01000010">
    <property type="protein sequence ID" value="KAF8479298.1"/>
    <property type="molecule type" value="Genomic_DNA"/>
</dbReference>
<feature type="transmembrane region" description="Helical" evidence="2">
    <location>
        <begin position="133"/>
        <end position="155"/>
    </location>
</feature>
<proteinExistence type="predicted"/>
<name>A0A9P5MUT9_9AGAM</name>
<keyword evidence="5" id="KW-1185">Reference proteome</keyword>
<dbReference type="Pfam" id="PF24535">
    <property type="entry name" value="DUF7598"/>
    <property type="match status" value="1"/>
</dbReference>
<dbReference type="InterPro" id="IPR056019">
    <property type="entry name" value="DUF7598"/>
</dbReference>
<accession>A0A9P5MUT9</accession>
<feature type="transmembrane region" description="Helical" evidence="2">
    <location>
        <begin position="12"/>
        <end position="34"/>
    </location>
</feature>
<dbReference type="OrthoDB" id="5327148at2759"/>
<keyword evidence="2" id="KW-0812">Transmembrane</keyword>
<feature type="domain" description="DUF7598" evidence="3">
    <location>
        <begin position="69"/>
        <end position="154"/>
    </location>
</feature>
<feature type="region of interest" description="Disordered" evidence="1">
    <location>
        <begin position="195"/>
        <end position="217"/>
    </location>
</feature>
<evidence type="ECO:0000313" key="5">
    <source>
        <dbReference type="Proteomes" id="UP000759537"/>
    </source>
</evidence>
<dbReference type="AlphaFoldDB" id="A0A9P5MUT9"/>
<evidence type="ECO:0000256" key="2">
    <source>
        <dbReference type="SAM" id="Phobius"/>
    </source>
</evidence>
<sequence>MPSSPHVFYGLSAVRALSVVALLLAFASSIVAMVSDIRAVNRSQHEPPSSDGACGYIGGSTVPNQPAGVFWAVVNRLFIIFQLVFLLLSEISWPMAFFDRFFPVLGSQFGLGPLGIFQGLIGATILSHHVDKFTLVSAFFLFSVGCLNITLGLVFRELAKSKRSIRAWREGGNDSTLPMHSGDISTPKFRPSLFGGKPADASDRGDRSSGFGFGSQGEKQAGLKGFVITKPGEAVPQHAPRPASLGSSFYSVVEPKTTGPEYTSTFRSNPTAI</sequence>
<comment type="caution">
    <text evidence="4">The sequence shown here is derived from an EMBL/GenBank/DDBJ whole genome shotgun (WGS) entry which is preliminary data.</text>
</comment>
<keyword evidence="2" id="KW-1133">Transmembrane helix</keyword>
<reference evidence="4" key="1">
    <citation type="submission" date="2019-10" db="EMBL/GenBank/DDBJ databases">
        <authorList>
            <consortium name="DOE Joint Genome Institute"/>
            <person name="Kuo A."/>
            <person name="Miyauchi S."/>
            <person name="Kiss E."/>
            <person name="Drula E."/>
            <person name="Kohler A."/>
            <person name="Sanchez-Garcia M."/>
            <person name="Andreopoulos B."/>
            <person name="Barry K.W."/>
            <person name="Bonito G."/>
            <person name="Buee M."/>
            <person name="Carver A."/>
            <person name="Chen C."/>
            <person name="Cichocki N."/>
            <person name="Clum A."/>
            <person name="Culley D."/>
            <person name="Crous P.W."/>
            <person name="Fauchery L."/>
            <person name="Girlanda M."/>
            <person name="Hayes R."/>
            <person name="Keri Z."/>
            <person name="LaButti K."/>
            <person name="Lipzen A."/>
            <person name="Lombard V."/>
            <person name="Magnuson J."/>
            <person name="Maillard F."/>
            <person name="Morin E."/>
            <person name="Murat C."/>
            <person name="Nolan M."/>
            <person name="Ohm R."/>
            <person name="Pangilinan J."/>
            <person name="Pereira M."/>
            <person name="Perotto S."/>
            <person name="Peter M."/>
            <person name="Riley R."/>
            <person name="Sitrit Y."/>
            <person name="Stielow B."/>
            <person name="Szollosi G."/>
            <person name="Zifcakova L."/>
            <person name="Stursova M."/>
            <person name="Spatafora J.W."/>
            <person name="Tedersoo L."/>
            <person name="Vaario L.-M."/>
            <person name="Yamada A."/>
            <person name="Yan M."/>
            <person name="Wang P."/>
            <person name="Xu J."/>
            <person name="Bruns T."/>
            <person name="Baldrian P."/>
            <person name="Vilgalys R."/>
            <person name="Henrissat B."/>
            <person name="Grigoriev I.V."/>
            <person name="Hibbett D."/>
            <person name="Nagy L.G."/>
            <person name="Martin F.M."/>
        </authorList>
    </citation>
    <scope>NUCLEOTIDE SEQUENCE</scope>
    <source>
        <strain evidence="4">Prilba</strain>
    </source>
</reference>
<reference evidence="4" key="2">
    <citation type="journal article" date="2020" name="Nat. Commun.">
        <title>Large-scale genome sequencing of mycorrhizal fungi provides insights into the early evolution of symbiotic traits.</title>
        <authorList>
            <person name="Miyauchi S."/>
            <person name="Kiss E."/>
            <person name="Kuo A."/>
            <person name="Drula E."/>
            <person name="Kohler A."/>
            <person name="Sanchez-Garcia M."/>
            <person name="Morin E."/>
            <person name="Andreopoulos B."/>
            <person name="Barry K.W."/>
            <person name="Bonito G."/>
            <person name="Buee M."/>
            <person name="Carver A."/>
            <person name="Chen C."/>
            <person name="Cichocki N."/>
            <person name="Clum A."/>
            <person name="Culley D."/>
            <person name="Crous P.W."/>
            <person name="Fauchery L."/>
            <person name="Girlanda M."/>
            <person name="Hayes R.D."/>
            <person name="Keri Z."/>
            <person name="LaButti K."/>
            <person name="Lipzen A."/>
            <person name="Lombard V."/>
            <person name="Magnuson J."/>
            <person name="Maillard F."/>
            <person name="Murat C."/>
            <person name="Nolan M."/>
            <person name="Ohm R.A."/>
            <person name="Pangilinan J."/>
            <person name="Pereira M.F."/>
            <person name="Perotto S."/>
            <person name="Peter M."/>
            <person name="Pfister S."/>
            <person name="Riley R."/>
            <person name="Sitrit Y."/>
            <person name="Stielow J.B."/>
            <person name="Szollosi G."/>
            <person name="Zifcakova L."/>
            <person name="Stursova M."/>
            <person name="Spatafora J.W."/>
            <person name="Tedersoo L."/>
            <person name="Vaario L.M."/>
            <person name="Yamada A."/>
            <person name="Yan M."/>
            <person name="Wang P."/>
            <person name="Xu J."/>
            <person name="Bruns T."/>
            <person name="Baldrian P."/>
            <person name="Vilgalys R."/>
            <person name="Dunand C."/>
            <person name="Henrissat B."/>
            <person name="Grigoriev I.V."/>
            <person name="Hibbett D."/>
            <person name="Nagy L.G."/>
            <person name="Martin F.M."/>
        </authorList>
    </citation>
    <scope>NUCLEOTIDE SEQUENCE</scope>
    <source>
        <strain evidence="4">Prilba</strain>
    </source>
</reference>
<feature type="transmembrane region" description="Helical" evidence="2">
    <location>
        <begin position="69"/>
        <end position="89"/>
    </location>
</feature>
<gene>
    <name evidence="4" type="ORF">DFH94DRAFT_682775</name>
</gene>
<evidence type="ECO:0000259" key="3">
    <source>
        <dbReference type="Pfam" id="PF24535"/>
    </source>
</evidence>
<organism evidence="4 5">
    <name type="scientific">Russula ochroleuca</name>
    <dbReference type="NCBI Taxonomy" id="152965"/>
    <lineage>
        <taxon>Eukaryota</taxon>
        <taxon>Fungi</taxon>
        <taxon>Dikarya</taxon>
        <taxon>Basidiomycota</taxon>
        <taxon>Agaricomycotina</taxon>
        <taxon>Agaricomycetes</taxon>
        <taxon>Russulales</taxon>
        <taxon>Russulaceae</taxon>
        <taxon>Russula</taxon>
    </lineage>
</organism>
<keyword evidence="2" id="KW-0472">Membrane</keyword>
<feature type="transmembrane region" description="Helical" evidence="2">
    <location>
        <begin position="101"/>
        <end position="121"/>
    </location>
</feature>